<feature type="transmembrane region" description="Helical" evidence="1">
    <location>
        <begin position="20"/>
        <end position="41"/>
    </location>
</feature>
<keyword evidence="1" id="KW-1133">Transmembrane helix</keyword>
<keyword evidence="1" id="KW-0812">Transmembrane</keyword>
<evidence type="ECO:0000313" key="2">
    <source>
        <dbReference type="EMBL" id="EER75315.1"/>
    </source>
</evidence>
<proteinExistence type="predicted"/>
<keyword evidence="3" id="KW-1185">Reference proteome</keyword>
<comment type="caution">
    <text evidence="2">The sequence shown here is derived from an EMBL/GenBank/DDBJ whole genome shotgun (WGS) entry which is preliminary data.</text>
</comment>
<protein>
    <submittedName>
        <fullName evidence="2">Uncharacterized protein</fullName>
    </submittedName>
</protein>
<gene>
    <name evidence="2" type="ORF">HMPREF0877_0528</name>
</gene>
<name>C5R983_WEIPA</name>
<dbReference type="AlphaFoldDB" id="C5R983"/>
<keyword evidence="1" id="KW-0472">Membrane</keyword>
<organism evidence="2 3">
    <name type="scientific">Weissella paramesenteroides ATCC 33313</name>
    <dbReference type="NCBI Taxonomy" id="585506"/>
    <lineage>
        <taxon>Bacteria</taxon>
        <taxon>Bacillati</taxon>
        <taxon>Bacillota</taxon>
        <taxon>Bacilli</taxon>
        <taxon>Lactobacillales</taxon>
        <taxon>Lactobacillaceae</taxon>
        <taxon>Weissella</taxon>
    </lineage>
</organism>
<reference evidence="2 3" key="1">
    <citation type="submission" date="2009-04" db="EMBL/GenBank/DDBJ databases">
        <authorList>
            <person name="Qin X."/>
            <person name="Bachman B."/>
            <person name="Battles P."/>
            <person name="Bell A."/>
            <person name="Bess C."/>
            <person name="Bickham C."/>
            <person name="Chaboub L."/>
            <person name="Chen D."/>
            <person name="Coyle M."/>
            <person name="Deiros D.R."/>
            <person name="Dinh H."/>
            <person name="Forbes L."/>
            <person name="Fowler G."/>
            <person name="Francisco L."/>
            <person name="Fu Q."/>
            <person name="Gubbala S."/>
            <person name="Hale W."/>
            <person name="Han Y."/>
            <person name="Hemphill L."/>
            <person name="Highlander S.K."/>
            <person name="Hirani K."/>
            <person name="Hogues M."/>
            <person name="Jackson L."/>
            <person name="Jakkamsetti A."/>
            <person name="Javaid M."/>
            <person name="Jiang H."/>
            <person name="Korchina V."/>
            <person name="Kovar C."/>
            <person name="Lara F."/>
            <person name="Lee S."/>
            <person name="Mata R."/>
            <person name="Mathew T."/>
            <person name="Moen C."/>
            <person name="Morales K."/>
            <person name="Munidasa M."/>
            <person name="Nazareth L."/>
            <person name="Ngo R."/>
            <person name="Nguyen L."/>
            <person name="Okwuonu G."/>
            <person name="Ongeri F."/>
            <person name="Patil S."/>
            <person name="Petrosino J."/>
            <person name="Pham C."/>
            <person name="Pham P."/>
            <person name="Pu L.-L."/>
            <person name="Puazo M."/>
            <person name="Raj R."/>
            <person name="Reid J."/>
            <person name="Rouhana J."/>
            <person name="Saada N."/>
            <person name="Shang Y."/>
            <person name="Simmons D."/>
            <person name="Thornton R."/>
            <person name="Warren J."/>
            <person name="Weissenberger G."/>
            <person name="Zhang J."/>
            <person name="Zhang L."/>
            <person name="Zhou C."/>
            <person name="Zhu D."/>
            <person name="Muzny D."/>
            <person name="Worley K."/>
            <person name="Gibbs R."/>
        </authorList>
    </citation>
    <scope>NUCLEOTIDE SEQUENCE [LARGE SCALE GENOMIC DNA]</scope>
    <source>
        <strain evidence="2 3">ATCC 33313</strain>
    </source>
</reference>
<sequence length="58" mass="6725">MVNNGKFNVTNWDGPIRSFLLYLVWKSVIIIIVIQEITSAIKPFSKVKRRSNQNGSRF</sequence>
<evidence type="ECO:0000256" key="1">
    <source>
        <dbReference type="SAM" id="Phobius"/>
    </source>
</evidence>
<accession>C5R983</accession>
<evidence type="ECO:0000313" key="3">
    <source>
        <dbReference type="Proteomes" id="UP000004528"/>
    </source>
</evidence>
<dbReference type="EMBL" id="ACKU01000007">
    <property type="protein sequence ID" value="EER75315.1"/>
    <property type="molecule type" value="Genomic_DNA"/>
</dbReference>
<dbReference type="HOGENOM" id="CLU_2978145_0_0_9"/>
<dbReference type="Proteomes" id="UP000004528">
    <property type="component" value="Unassembled WGS sequence"/>
</dbReference>